<organism evidence="2 3">
    <name type="scientific">Gonium pectorale</name>
    <name type="common">Green alga</name>
    <dbReference type="NCBI Taxonomy" id="33097"/>
    <lineage>
        <taxon>Eukaryota</taxon>
        <taxon>Viridiplantae</taxon>
        <taxon>Chlorophyta</taxon>
        <taxon>core chlorophytes</taxon>
        <taxon>Chlorophyceae</taxon>
        <taxon>CS clade</taxon>
        <taxon>Chlamydomonadales</taxon>
        <taxon>Volvocaceae</taxon>
        <taxon>Gonium</taxon>
    </lineage>
</organism>
<dbReference type="EMBL" id="LSYV01000007">
    <property type="protein sequence ID" value="KXZ53931.1"/>
    <property type="molecule type" value="Genomic_DNA"/>
</dbReference>
<feature type="region of interest" description="Disordered" evidence="1">
    <location>
        <begin position="385"/>
        <end position="430"/>
    </location>
</feature>
<proteinExistence type="predicted"/>
<dbReference type="OrthoDB" id="546468at2759"/>
<dbReference type="AlphaFoldDB" id="A0A150GVR4"/>
<name>A0A150GVR4_GONPE</name>
<dbReference type="Proteomes" id="UP000075714">
    <property type="component" value="Unassembled WGS sequence"/>
</dbReference>
<evidence type="ECO:0000313" key="3">
    <source>
        <dbReference type="Proteomes" id="UP000075714"/>
    </source>
</evidence>
<dbReference type="SUPFAM" id="SSF63829">
    <property type="entry name" value="Calcium-dependent phosphotriesterase"/>
    <property type="match status" value="1"/>
</dbReference>
<feature type="compositionally biased region" description="Basic residues" evidence="1">
    <location>
        <begin position="53"/>
        <end position="67"/>
    </location>
</feature>
<reference evidence="3" key="1">
    <citation type="journal article" date="2016" name="Nat. Commun.">
        <title>The Gonium pectorale genome demonstrates co-option of cell cycle regulation during the evolution of multicellularity.</title>
        <authorList>
            <person name="Hanschen E.R."/>
            <person name="Marriage T.N."/>
            <person name="Ferris P.J."/>
            <person name="Hamaji T."/>
            <person name="Toyoda A."/>
            <person name="Fujiyama A."/>
            <person name="Neme R."/>
            <person name="Noguchi H."/>
            <person name="Minakuchi Y."/>
            <person name="Suzuki M."/>
            <person name="Kawai-Toyooka H."/>
            <person name="Smith D.R."/>
            <person name="Sparks H."/>
            <person name="Anderson J."/>
            <person name="Bakaric R."/>
            <person name="Luria V."/>
            <person name="Karger A."/>
            <person name="Kirschner M.W."/>
            <person name="Durand P.M."/>
            <person name="Michod R.E."/>
            <person name="Nozaki H."/>
            <person name="Olson B.J."/>
        </authorList>
    </citation>
    <scope>NUCLEOTIDE SEQUENCE [LARGE SCALE GENOMIC DNA]</scope>
    <source>
        <strain evidence="3">NIES-2863</strain>
    </source>
</reference>
<feature type="compositionally biased region" description="Low complexity" evidence="1">
    <location>
        <begin position="411"/>
        <end position="430"/>
    </location>
</feature>
<comment type="caution">
    <text evidence="2">The sequence shown here is derived from an EMBL/GenBank/DDBJ whole genome shotgun (WGS) entry which is preliminary data.</text>
</comment>
<keyword evidence="3" id="KW-1185">Reference proteome</keyword>
<gene>
    <name evidence="2" type="ORF">GPECTOR_6g849</name>
</gene>
<feature type="compositionally biased region" description="Low complexity" evidence="1">
    <location>
        <begin position="385"/>
        <end position="394"/>
    </location>
</feature>
<protein>
    <submittedName>
        <fullName evidence="2">Uncharacterized protein</fullName>
    </submittedName>
</protein>
<accession>A0A150GVR4</accession>
<feature type="compositionally biased region" description="Basic residues" evidence="1">
    <location>
        <begin position="395"/>
        <end position="404"/>
    </location>
</feature>
<sequence length="430" mass="44456">MLELRVCPFSKAAIVACGSPGILIEIDIAMQGHDPSRVLLRNTWGQRQPAQDRKKRRRKAALTLNRRRGKTSEDDVWMTGISCGPPAWDAVRANAAAGEACSAATAGAAPDAVSPLLVRRPVGPTVYACRYDLPGVMAFDATTLLPLGAFIVFDSEEMQDPEGICATDDALYVAGALHCTVARIGIQPPACAGPSSSLPPSGGHQPTAYGRGVVLSIVTAGDDWVAWGMTLGPDASCLYCAVARSYNTRGKIYSRARPPAASGDVLCVPLECLGVAPPAPPGSRAPPQELASAAAAPDGEAGTVAAATVTAAATAPVEPYLFYRGPPLLRRPAGLRFSPDGSSLWVTSFDAGLVQLAGPAAGERAGSVLRVVQMPVPQAVRVPPAVAAEAAQSPRRPRGRARARARLDGEAVGSRPAASAAALGRQQQLA</sequence>
<evidence type="ECO:0000313" key="2">
    <source>
        <dbReference type="EMBL" id="KXZ53931.1"/>
    </source>
</evidence>
<feature type="region of interest" description="Disordered" evidence="1">
    <location>
        <begin position="44"/>
        <end position="67"/>
    </location>
</feature>
<evidence type="ECO:0000256" key="1">
    <source>
        <dbReference type="SAM" id="MobiDB-lite"/>
    </source>
</evidence>